<name>A0A7D0J660_9CAUD</name>
<dbReference type="Proteomes" id="UP000509770">
    <property type="component" value="Segment"/>
</dbReference>
<accession>A0A7D0J660</accession>
<evidence type="ECO:0000313" key="2">
    <source>
        <dbReference type="Proteomes" id="UP000509770"/>
    </source>
</evidence>
<sequence>MNRNYELVIPPAPQPEMVLRDKIATIVYEQILVDNKMRDIVCIDEASLKHISKGIAKIAHDFADDFMRERYERMCVKATGINLEDLVKK</sequence>
<gene>
    <name evidence="1" type="ORF">AC4HA13_0036</name>
</gene>
<proteinExistence type="predicted"/>
<evidence type="ECO:0000313" key="1">
    <source>
        <dbReference type="EMBL" id="QEM43007.1"/>
    </source>
</evidence>
<organism evidence="1 2">
    <name type="scientific">Escherichia phage vB_EcoM_4HA13</name>
    <dbReference type="NCBI Taxonomy" id="2601675"/>
    <lineage>
        <taxon>Viruses</taxon>
        <taxon>Duplodnaviria</taxon>
        <taxon>Heunggongvirae</taxon>
        <taxon>Uroviricota</taxon>
        <taxon>Caudoviricetes</taxon>
        <taxon>Chaseviridae</taxon>
        <taxon>Cleopatravirinae</taxon>
        <taxon>Sabourvirus</taxon>
        <taxon>Sabourvirus sv4HA13</taxon>
    </lineage>
</organism>
<reference evidence="1" key="1">
    <citation type="submission" date="2019-07" db="EMBL/GenBank/DDBJ databases">
        <authorList>
            <person name="Lin J."/>
            <person name="Cucic S."/>
            <person name="Klem A."/>
            <person name="Kropinski A."/>
            <person name="Anany H."/>
        </authorList>
    </citation>
    <scope>NUCLEOTIDE SEQUENCE [LARGE SCALE GENOMIC DNA]</scope>
</reference>
<keyword evidence="2" id="KW-1185">Reference proteome</keyword>
<dbReference type="EMBL" id="MN136198">
    <property type="protein sequence ID" value="QEM43007.1"/>
    <property type="molecule type" value="Genomic_DNA"/>
</dbReference>
<protein>
    <submittedName>
        <fullName evidence="1">Uncharacterized protein</fullName>
    </submittedName>
</protein>